<dbReference type="GO" id="GO:0007091">
    <property type="term" value="P:metaphase/anaphase transition of mitotic cell cycle"/>
    <property type="evidence" value="ECO:0007669"/>
    <property type="project" value="TreeGrafter"/>
</dbReference>
<dbReference type="PANTHER" id="PTHR12827:SF3">
    <property type="entry name" value="ANAPHASE-PROMOTING COMPLEX SUBUNIT 1"/>
    <property type="match status" value="1"/>
</dbReference>
<dbReference type="Pfam" id="PF18122">
    <property type="entry name" value="APC1_C"/>
    <property type="match status" value="1"/>
</dbReference>
<feature type="domain" description="Anaphase-promoting complex subunit 1 C-terminal" evidence="4">
    <location>
        <begin position="2"/>
        <end position="135"/>
    </location>
</feature>
<sequence>MGQKQEVFDLFSSILYECVTQENPEMLPAYIAIDQAVRRLEKKEMSETFDLWQIKLVLEFFNSRSHQERIRKNPHAGLFMNSEFLPVMKCSIDNTLDQWLQVGGDICLHSYLSGQLIDESQLSMLACFLIYHSVPIPGQLLAGGLEGSTSFSELLLKFKPLKMPVRALLRLAPLLLGNPQAMTL</sequence>
<reference evidence="5" key="1">
    <citation type="submission" date="2017-07" db="EMBL/GenBank/DDBJ databases">
        <authorList>
            <person name="Mikheyev A."/>
            <person name="Grau M."/>
        </authorList>
    </citation>
    <scope>NUCLEOTIDE SEQUENCE</scope>
    <source>
        <tissue evidence="5">Venom_gland</tissue>
    </source>
</reference>
<evidence type="ECO:0000313" key="5">
    <source>
        <dbReference type="EMBL" id="LAA22762.1"/>
    </source>
</evidence>
<dbReference type="GO" id="GO:0051301">
    <property type="term" value="P:cell division"/>
    <property type="evidence" value="ECO:0007669"/>
    <property type="project" value="UniProtKB-KW"/>
</dbReference>
<accession>A0A2H6N212</accession>
<dbReference type="AlphaFoldDB" id="A0A2H6N212"/>
<dbReference type="GO" id="GO:0031145">
    <property type="term" value="P:anaphase-promoting complex-dependent catabolic process"/>
    <property type="evidence" value="ECO:0007669"/>
    <property type="project" value="TreeGrafter"/>
</dbReference>
<dbReference type="GO" id="GO:0005680">
    <property type="term" value="C:anaphase-promoting complex"/>
    <property type="evidence" value="ECO:0007669"/>
    <property type="project" value="InterPro"/>
</dbReference>
<dbReference type="InterPro" id="IPR041221">
    <property type="entry name" value="APC1_C"/>
</dbReference>
<reference evidence="5" key="2">
    <citation type="submission" date="2017-12" db="EMBL/GenBank/DDBJ databases">
        <title>Coralsnake Venomics: Analyses of Venom Gland Transcriptomes and Proteomes of Six Brazilian Taxa.</title>
        <authorList>
            <person name="Aird S.D."/>
            <person name="Jorge da Silva N."/>
            <person name="Qiu L."/>
            <person name="Villar-Briones A."/>
            <person name="Aparecida-Saddi V."/>
            <person name="Campos-Telles M.P."/>
            <person name="Grau M."/>
            <person name="Mikheyev A.S."/>
        </authorList>
    </citation>
    <scope>NUCLEOTIDE SEQUENCE</scope>
    <source>
        <tissue evidence="5">Venom_gland</tissue>
    </source>
</reference>
<dbReference type="GO" id="GO:0060090">
    <property type="term" value="F:molecular adaptor activity"/>
    <property type="evidence" value="ECO:0007669"/>
    <property type="project" value="TreeGrafter"/>
</dbReference>
<dbReference type="GO" id="GO:0070979">
    <property type="term" value="P:protein K11-linked ubiquitination"/>
    <property type="evidence" value="ECO:0007669"/>
    <property type="project" value="TreeGrafter"/>
</dbReference>
<name>A0A2H6N212_9SAUR</name>
<keyword evidence="2" id="KW-0498">Mitosis</keyword>
<keyword evidence="3" id="KW-0131">Cell cycle</keyword>
<organism evidence="5">
    <name type="scientific">Micrurus carvalhoi</name>
    <dbReference type="NCBI Taxonomy" id="3147026"/>
    <lineage>
        <taxon>Eukaryota</taxon>
        <taxon>Metazoa</taxon>
        <taxon>Chordata</taxon>
        <taxon>Craniata</taxon>
        <taxon>Vertebrata</taxon>
        <taxon>Euteleostomi</taxon>
        <taxon>Lepidosauria</taxon>
        <taxon>Squamata</taxon>
        <taxon>Bifurcata</taxon>
        <taxon>Unidentata</taxon>
        <taxon>Episquamata</taxon>
        <taxon>Toxicofera</taxon>
        <taxon>Serpentes</taxon>
        <taxon>Colubroidea</taxon>
        <taxon>Elapidae</taxon>
        <taxon>Elapinae</taxon>
        <taxon>Micrurus</taxon>
    </lineage>
</organism>
<dbReference type="InterPro" id="IPR024990">
    <property type="entry name" value="Apc1"/>
</dbReference>
<dbReference type="PANTHER" id="PTHR12827">
    <property type="entry name" value="MEIOTIC CHECKPOINT REGULATOR TSG24 FAMILY MEMBER"/>
    <property type="match status" value="1"/>
</dbReference>
<keyword evidence="1" id="KW-0132">Cell division</keyword>
<proteinExistence type="predicted"/>
<evidence type="ECO:0000259" key="4">
    <source>
        <dbReference type="Pfam" id="PF18122"/>
    </source>
</evidence>
<evidence type="ECO:0000256" key="1">
    <source>
        <dbReference type="ARBA" id="ARBA00022618"/>
    </source>
</evidence>
<protein>
    <recommendedName>
        <fullName evidence="4">Anaphase-promoting complex subunit 1 C-terminal domain-containing protein</fullName>
    </recommendedName>
</protein>
<dbReference type="EMBL" id="IACI01035977">
    <property type="protein sequence ID" value="LAA22762.1"/>
    <property type="molecule type" value="Transcribed_RNA"/>
</dbReference>
<evidence type="ECO:0000256" key="2">
    <source>
        <dbReference type="ARBA" id="ARBA00022776"/>
    </source>
</evidence>
<evidence type="ECO:0000256" key="3">
    <source>
        <dbReference type="ARBA" id="ARBA00023306"/>
    </source>
</evidence>